<dbReference type="GO" id="GO:0003700">
    <property type="term" value="F:DNA-binding transcription factor activity"/>
    <property type="evidence" value="ECO:0007669"/>
    <property type="project" value="InterPro"/>
</dbReference>
<keyword evidence="3" id="KW-0238">DNA-binding</keyword>
<dbReference type="InterPro" id="IPR058163">
    <property type="entry name" value="LysR-type_TF_proteobact-type"/>
</dbReference>
<feature type="domain" description="HTH lysR-type" evidence="5">
    <location>
        <begin position="1"/>
        <end position="59"/>
    </location>
</feature>
<dbReference type="PANTHER" id="PTHR30537:SF5">
    <property type="entry name" value="HTH-TYPE TRANSCRIPTIONAL ACTIVATOR TTDR-RELATED"/>
    <property type="match status" value="1"/>
</dbReference>
<evidence type="ECO:0000256" key="3">
    <source>
        <dbReference type="ARBA" id="ARBA00023125"/>
    </source>
</evidence>
<evidence type="ECO:0000313" key="7">
    <source>
        <dbReference type="Proteomes" id="UP000027466"/>
    </source>
</evidence>
<dbReference type="STRING" id="60547.GCA_000751215_05922"/>
<dbReference type="RefSeq" id="WP_035938596.1">
    <property type="nucleotide sequence ID" value="NZ_CADFFX010000017.1"/>
</dbReference>
<comment type="similarity">
    <text evidence="1">Belongs to the LysR transcriptional regulatory family.</text>
</comment>
<dbReference type="GO" id="GO:0003677">
    <property type="term" value="F:DNA binding"/>
    <property type="evidence" value="ECO:0007669"/>
    <property type="project" value="UniProtKB-KW"/>
</dbReference>
<proteinExistence type="inferred from homology"/>
<reference evidence="6 7" key="1">
    <citation type="submission" date="2014-03" db="EMBL/GenBank/DDBJ databases">
        <title>Draft Genome Sequences of Four Burkholderia Strains.</title>
        <authorList>
            <person name="Liu X.Y."/>
            <person name="Li C.X."/>
            <person name="Xu J.H."/>
        </authorList>
    </citation>
    <scope>NUCLEOTIDE SEQUENCE [LARGE SCALE GENOMIC DNA]</scope>
    <source>
        <strain evidence="6 7">DSM 50014</strain>
    </source>
</reference>
<dbReference type="InterPro" id="IPR005119">
    <property type="entry name" value="LysR_subst-bd"/>
</dbReference>
<name>A0A069PZ54_9BURK</name>
<evidence type="ECO:0000256" key="1">
    <source>
        <dbReference type="ARBA" id="ARBA00009437"/>
    </source>
</evidence>
<sequence length="307" mass="33317">MNQLQAMRIFSRVVDLRSFGLVAKQLGMSPAAVTRSVSMLEAHLNMRLLNRTTRNVSPTDEGQSYAAICKTITDQLDEVESALVRAPRDMSGTLRIVASTVFAHTGLTRLLTTYRALHPRIGFDVTTYDTEVDMLEGEFDIGFTTQHAPASSRLVCRQLTTFSEIAVASPAYLARAGSPASPSSLDGHRLLCATDMAVRFWEFFDDLGVQRVSVSAAVHATSSETIRLAALADMGVALLPAPLVKDDLAVGRLLPILGRYRIASGARTVSIVYTGKSSLSAKVRSFVEHAVEQYRASEDTPALRVVA</sequence>
<dbReference type="Gene3D" id="3.40.190.290">
    <property type="match status" value="1"/>
</dbReference>
<evidence type="ECO:0000313" key="6">
    <source>
        <dbReference type="EMBL" id="KDR42736.1"/>
    </source>
</evidence>
<dbReference type="EMBL" id="JFHC01000013">
    <property type="protein sequence ID" value="KDR42736.1"/>
    <property type="molecule type" value="Genomic_DNA"/>
</dbReference>
<dbReference type="Gene3D" id="1.10.10.10">
    <property type="entry name" value="Winged helix-like DNA-binding domain superfamily/Winged helix DNA-binding domain"/>
    <property type="match status" value="1"/>
</dbReference>
<gene>
    <name evidence="6" type="ORF">BG61_06180</name>
</gene>
<dbReference type="FunFam" id="1.10.10.10:FF:000001">
    <property type="entry name" value="LysR family transcriptional regulator"/>
    <property type="match status" value="1"/>
</dbReference>
<dbReference type="Pfam" id="PF00126">
    <property type="entry name" value="HTH_1"/>
    <property type="match status" value="1"/>
</dbReference>
<dbReference type="PROSITE" id="PS50931">
    <property type="entry name" value="HTH_LYSR"/>
    <property type="match status" value="1"/>
</dbReference>
<evidence type="ECO:0000256" key="2">
    <source>
        <dbReference type="ARBA" id="ARBA00023015"/>
    </source>
</evidence>
<keyword evidence="2" id="KW-0805">Transcription regulation</keyword>
<dbReference type="Proteomes" id="UP000027466">
    <property type="component" value="Unassembled WGS sequence"/>
</dbReference>
<keyword evidence="7" id="KW-1185">Reference proteome</keyword>
<dbReference type="Pfam" id="PF03466">
    <property type="entry name" value="LysR_substrate"/>
    <property type="match status" value="1"/>
</dbReference>
<protein>
    <submittedName>
        <fullName evidence="6">LysR family transcriptional regulator</fullName>
    </submittedName>
</protein>
<dbReference type="PANTHER" id="PTHR30537">
    <property type="entry name" value="HTH-TYPE TRANSCRIPTIONAL REGULATOR"/>
    <property type="match status" value="1"/>
</dbReference>
<evidence type="ECO:0000256" key="4">
    <source>
        <dbReference type="ARBA" id="ARBA00023163"/>
    </source>
</evidence>
<organism evidence="6 7">
    <name type="scientific">Caballeronia glathei</name>
    <dbReference type="NCBI Taxonomy" id="60547"/>
    <lineage>
        <taxon>Bacteria</taxon>
        <taxon>Pseudomonadati</taxon>
        <taxon>Pseudomonadota</taxon>
        <taxon>Betaproteobacteria</taxon>
        <taxon>Burkholderiales</taxon>
        <taxon>Burkholderiaceae</taxon>
        <taxon>Caballeronia</taxon>
    </lineage>
</organism>
<dbReference type="InterPro" id="IPR000847">
    <property type="entry name" value="LysR_HTH_N"/>
</dbReference>
<dbReference type="AlphaFoldDB" id="A0A069PZ54"/>
<dbReference type="SUPFAM" id="SSF53850">
    <property type="entry name" value="Periplasmic binding protein-like II"/>
    <property type="match status" value="1"/>
</dbReference>
<dbReference type="InterPro" id="IPR036390">
    <property type="entry name" value="WH_DNA-bd_sf"/>
</dbReference>
<dbReference type="CDD" id="cd08422">
    <property type="entry name" value="PBP2_CrgA_like"/>
    <property type="match status" value="1"/>
</dbReference>
<evidence type="ECO:0000259" key="5">
    <source>
        <dbReference type="PROSITE" id="PS50931"/>
    </source>
</evidence>
<dbReference type="InterPro" id="IPR036388">
    <property type="entry name" value="WH-like_DNA-bd_sf"/>
</dbReference>
<keyword evidence="4" id="KW-0804">Transcription</keyword>
<accession>A0A069PZ54</accession>
<comment type="caution">
    <text evidence="6">The sequence shown here is derived from an EMBL/GenBank/DDBJ whole genome shotgun (WGS) entry which is preliminary data.</text>
</comment>
<dbReference type="SUPFAM" id="SSF46785">
    <property type="entry name" value="Winged helix' DNA-binding domain"/>
    <property type="match status" value="1"/>
</dbReference>